<evidence type="ECO:0000256" key="4">
    <source>
        <dbReference type="ARBA" id="ARBA00023136"/>
    </source>
</evidence>
<dbReference type="Pfam" id="PF00153">
    <property type="entry name" value="Mito_carr"/>
    <property type="match status" value="3"/>
</dbReference>
<evidence type="ECO:0000256" key="2">
    <source>
        <dbReference type="ARBA" id="ARBA00006375"/>
    </source>
</evidence>
<dbReference type="OrthoDB" id="250329at2759"/>
<accession>A0A8J1Y3V6</accession>
<dbReference type="InterPro" id="IPR018108">
    <property type="entry name" value="MCP_transmembrane"/>
</dbReference>
<dbReference type="SUPFAM" id="SSF103506">
    <property type="entry name" value="Mitochondrial carrier"/>
    <property type="match status" value="1"/>
</dbReference>
<reference evidence="6" key="1">
    <citation type="submission" date="2022-03" db="EMBL/GenBank/DDBJ databases">
        <authorList>
            <person name="Martin C."/>
        </authorList>
    </citation>
    <scope>NUCLEOTIDE SEQUENCE</scope>
</reference>
<name>A0A8J1Y3V6_OWEFU</name>
<comment type="caution">
    <text evidence="6">The sequence shown here is derived from an EMBL/GenBank/DDBJ whole genome shotgun (WGS) entry which is preliminary data.</text>
</comment>
<keyword evidence="7" id="KW-1185">Reference proteome</keyword>
<dbReference type="PANTHER" id="PTHR46314">
    <property type="entry name" value="SOLUTE CARRIER FAMILY 25 MEMBER 44"/>
    <property type="match status" value="1"/>
</dbReference>
<dbReference type="GO" id="GO:0005739">
    <property type="term" value="C:mitochondrion"/>
    <property type="evidence" value="ECO:0007669"/>
    <property type="project" value="InterPro"/>
</dbReference>
<dbReference type="Gene3D" id="1.50.40.10">
    <property type="entry name" value="Mitochondrial carrier domain"/>
    <property type="match status" value="2"/>
</dbReference>
<keyword evidence="3 5" id="KW-0812">Transmembrane</keyword>
<keyword evidence="4" id="KW-0472">Membrane</keyword>
<evidence type="ECO:0000313" key="7">
    <source>
        <dbReference type="Proteomes" id="UP000749559"/>
    </source>
</evidence>
<dbReference type="EMBL" id="CAIIXF020000007">
    <property type="protein sequence ID" value="CAH1788945.1"/>
    <property type="molecule type" value="Genomic_DNA"/>
</dbReference>
<comment type="subcellular location">
    <subcellularLocation>
        <location evidence="1">Membrane</location>
        <topology evidence="1">Multi-pass membrane protein</topology>
    </subcellularLocation>
</comment>
<dbReference type="PANTHER" id="PTHR46314:SF2">
    <property type="entry name" value="SOLUTE CARRIER FAMILY 25 MEMBER 44"/>
    <property type="match status" value="1"/>
</dbReference>
<protein>
    <submittedName>
        <fullName evidence="6">Uncharacterized protein</fullName>
    </submittedName>
</protein>
<dbReference type="Proteomes" id="UP000749559">
    <property type="component" value="Unassembled WGS sequence"/>
</dbReference>
<dbReference type="GO" id="GO:0016020">
    <property type="term" value="C:membrane"/>
    <property type="evidence" value="ECO:0007669"/>
    <property type="project" value="UniProtKB-SubCell"/>
</dbReference>
<dbReference type="InterPro" id="IPR023395">
    <property type="entry name" value="MCP_dom_sf"/>
</dbReference>
<gene>
    <name evidence="6" type="ORF">OFUS_LOCUS14390</name>
</gene>
<proteinExistence type="inferred from homology"/>
<evidence type="ECO:0000256" key="5">
    <source>
        <dbReference type="RuleBase" id="RU000488"/>
    </source>
</evidence>
<dbReference type="InterPro" id="IPR042164">
    <property type="entry name" value="SLC25A44"/>
</dbReference>
<evidence type="ECO:0000256" key="3">
    <source>
        <dbReference type="ARBA" id="ARBA00022692"/>
    </source>
</evidence>
<dbReference type="GO" id="GO:0009083">
    <property type="term" value="P:branched-chain amino acid catabolic process"/>
    <property type="evidence" value="ECO:0007669"/>
    <property type="project" value="InterPro"/>
</dbReference>
<dbReference type="GO" id="GO:0015658">
    <property type="term" value="F:branched-chain amino acid transmembrane transporter activity"/>
    <property type="evidence" value="ECO:0007669"/>
    <property type="project" value="InterPro"/>
</dbReference>
<dbReference type="PROSITE" id="PS50920">
    <property type="entry name" value="SOLCAR"/>
    <property type="match status" value="3"/>
</dbReference>
<evidence type="ECO:0000313" key="6">
    <source>
        <dbReference type="EMBL" id="CAH1788945.1"/>
    </source>
</evidence>
<evidence type="ECO:0000256" key="1">
    <source>
        <dbReference type="ARBA" id="ARBA00004141"/>
    </source>
</evidence>
<comment type="similarity">
    <text evidence="2 5">Belongs to the mitochondrial carrier (TC 2.A.29) family.</text>
</comment>
<dbReference type="AlphaFoldDB" id="A0A8J1Y3V6"/>
<organism evidence="6 7">
    <name type="scientific">Owenia fusiformis</name>
    <name type="common">Polychaete worm</name>
    <dbReference type="NCBI Taxonomy" id="6347"/>
    <lineage>
        <taxon>Eukaryota</taxon>
        <taxon>Metazoa</taxon>
        <taxon>Spiralia</taxon>
        <taxon>Lophotrochozoa</taxon>
        <taxon>Annelida</taxon>
        <taxon>Polychaeta</taxon>
        <taxon>Sedentaria</taxon>
        <taxon>Canalipalpata</taxon>
        <taxon>Sabellida</taxon>
        <taxon>Oweniida</taxon>
        <taxon>Oweniidae</taxon>
        <taxon>Owenia</taxon>
    </lineage>
</organism>
<keyword evidence="5" id="KW-0813">Transport</keyword>
<sequence>MAESGVPVIEFHMMDKSRYFPLAALSGITIRTLLYPFTLVKTRIQLQKGKTVYKGTFDAFRKIYLHEGMKGLYRGYWVTQLQIVPQMAYISTYENVRTYLADNTPLTNNKIRSFIAGGSASCVGQTFIVPIDIVSQYLMMLGKGKGVHKSKVSHLIPLNIPHGATESRFGAFFAITRAIYMRDGLLGFYKGYLASLAVYAPNSAAWWFFYDIYCGLLADVAPDNVPRLALQCIAAPMGGVSCAFLTNPLDIVRARIQVQRGSFLETTRTLIQEEQIGVFTKGLSARIIQSVTFSFCIILGYESIKRLSLLDEYKDTVRW</sequence>